<keyword evidence="3" id="KW-1185">Reference proteome</keyword>
<dbReference type="Pfam" id="PF12802">
    <property type="entry name" value="MarR_2"/>
    <property type="match status" value="1"/>
</dbReference>
<keyword evidence="2" id="KW-0238">DNA-binding</keyword>
<dbReference type="RefSeq" id="WP_245348968.1">
    <property type="nucleotide sequence ID" value="NZ_BAAAJV010000041.1"/>
</dbReference>
<dbReference type="PANTHER" id="PTHR33164:SF104">
    <property type="entry name" value="TRANSCRIPTIONAL REGULATORY PROTEIN"/>
    <property type="match status" value="1"/>
</dbReference>
<evidence type="ECO:0000259" key="1">
    <source>
        <dbReference type="PROSITE" id="PS50995"/>
    </source>
</evidence>
<dbReference type="Gene3D" id="1.10.10.10">
    <property type="entry name" value="Winged helix-like DNA-binding domain superfamily/Winged helix DNA-binding domain"/>
    <property type="match status" value="1"/>
</dbReference>
<dbReference type="PANTHER" id="PTHR33164">
    <property type="entry name" value="TRANSCRIPTIONAL REGULATOR, MARR FAMILY"/>
    <property type="match status" value="1"/>
</dbReference>
<dbReference type="InterPro" id="IPR039422">
    <property type="entry name" value="MarR/SlyA-like"/>
</dbReference>
<dbReference type="InterPro" id="IPR000835">
    <property type="entry name" value="HTH_MarR-typ"/>
</dbReference>
<feature type="domain" description="HTH marR-type" evidence="1">
    <location>
        <begin position="9"/>
        <end position="146"/>
    </location>
</feature>
<reference evidence="2 3" key="1">
    <citation type="submission" date="2021-03" db="EMBL/GenBank/DDBJ databases">
        <title>Sequencing the genomes of 1000 actinobacteria strains.</title>
        <authorList>
            <person name="Klenk H.-P."/>
        </authorList>
    </citation>
    <scope>NUCLEOTIDE SEQUENCE [LARGE SCALE GENOMIC DNA]</scope>
    <source>
        <strain evidence="2 3">DSM 14564</strain>
    </source>
</reference>
<dbReference type="EMBL" id="JAGIOC010000001">
    <property type="protein sequence ID" value="MBP2410114.1"/>
    <property type="molecule type" value="Genomic_DNA"/>
</dbReference>
<evidence type="ECO:0000313" key="2">
    <source>
        <dbReference type="EMBL" id="MBP2410114.1"/>
    </source>
</evidence>
<organism evidence="2 3">
    <name type="scientific">Brachybacterium fresconis</name>
    <dbReference type="NCBI Taxonomy" id="173363"/>
    <lineage>
        <taxon>Bacteria</taxon>
        <taxon>Bacillati</taxon>
        <taxon>Actinomycetota</taxon>
        <taxon>Actinomycetes</taxon>
        <taxon>Micrococcales</taxon>
        <taxon>Dermabacteraceae</taxon>
        <taxon>Brachybacterium</taxon>
    </lineage>
</organism>
<gene>
    <name evidence="2" type="ORF">JOF44_003017</name>
</gene>
<dbReference type="SMART" id="SM00347">
    <property type="entry name" value="HTH_MARR"/>
    <property type="match status" value="1"/>
</dbReference>
<proteinExistence type="predicted"/>
<accession>A0ABS4YN09</accession>
<sequence length="157" mass="17018">MDREMLDLHRATLRALTRLMSQWSSLDFQRRITAQSGLTLDPVAIRALYGLGISGGSARPSDLADELHLTRPSTSKLIARLTAADLVERRPDVADGRSAHVALTAAGRRTYEQLFEAGLSLLADATDDWDAADVRALSELLTRFTADLATGSTPTTP</sequence>
<dbReference type="InterPro" id="IPR036388">
    <property type="entry name" value="WH-like_DNA-bd_sf"/>
</dbReference>
<dbReference type="SUPFAM" id="SSF46785">
    <property type="entry name" value="Winged helix' DNA-binding domain"/>
    <property type="match status" value="1"/>
</dbReference>
<comment type="caution">
    <text evidence="2">The sequence shown here is derived from an EMBL/GenBank/DDBJ whole genome shotgun (WGS) entry which is preliminary data.</text>
</comment>
<dbReference type="GO" id="GO:0003677">
    <property type="term" value="F:DNA binding"/>
    <property type="evidence" value="ECO:0007669"/>
    <property type="project" value="UniProtKB-KW"/>
</dbReference>
<dbReference type="PROSITE" id="PS50995">
    <property type="entry name" value="HTH_MARR_2"/>
    <property type="match status" value="1"/>
</dbReference>
<dbReference type="InterPro" id="IPR036390">
    <property type="entry name" value="WH_DNA-bd_sf"/>
</dbReference>
<protein>
    <submittedName>
        <fullName evidence="2">DNA-binding MarR family transcriptional regulator</fullName>
    </submittedName>
</protein>
<dbReference type="Proteomes" id="UP000698222">
    <property type="component" value="Unassembled WGS sequence"/>
</dbReference>
<evidence type="ECO:0000313" key="3">
    <source>
        <dbReference type="Proteomes" id="UP000698222"/>
    </source>
</evidence>
<name>A0ABS4YN09_9MICO</name>